<evidence type="ECO:0000256" key="1">
    <source>
        <dbReference type="SAM" id="MobiDB-lite"/>
    </source>
</evidence>
<organism evidence="2 3">
    <name type="scientific">Tritrichomonas musculus</name>
    <dbReference type="NCBI Taxonomy" id="1915356"/>
    <lineage>
        <taxon>Eukaryota</taxon>
        <taxon>Metamonada</taxon>
        <taxon>Parabasalia</taxon>
        <taxon>Tritrichomonadida</taxon>
        <taxon>Tritrichomonadidae</taxon>
        <taxon>Tritrichomonas</taxon>
    </lineage>
</organism>
<gene>
    <name evidence="2" type="ORF">M9Y10_028472</name>
</gene>
<dbReference type="EMBL" id="JAPFFF010000004">
    <property type="protein sequence ID" value="KAK8891265.1"/>
    <property type="molecule type" value="Genomic_DNA"/>
</dbReference>
<comment type="caution">
    <text evidence="2">The sequence shown here is derived from an EMBL/GenBank/DDBJ whole genome shotgun (WGS) entry which is preliminary data.</text>
</comment>
<evidence type="ECO:0000313" key="2">
    <source>
        <dbReference type="EMBL" id="KAK8891265.1"/>
    </source>
</evidence>
<feature type="compositionally biased region" description="Polar residues" evidence="1">
    <location>
        <begin position="334"/>
        <end position="347"/>
    </location>
</feature>
<feature type="compositionally biased region" description="Polar residues" evidence="1">
    <location>
        <begin position="440"/>
        <end position="456"/>
    </location>
</feature>
<feature type="compositionally biased region" description="Low complexity" evidence="1">
    <location>
        <begin position="376"/>
        <end position="398"/>
    </location>
</feature>
<reference evidence="2 3" key="1">
    <citation type="submission" date="2024-04" db="EMBL/GenBank/DDBJ databases">
        <title>Tritrichomonas musculus Genome.</title>
        <authorList>
            <person name="Alves-Ferreira E."/>
            <person name="Grigg M."/>
            <person name="Lorenzi H."/>
            <person name="Galac M."/>
        </authorList>
    </citation>
    <scope>NUCLEOTIDE SEQUENCE [LARGE SCALE GENOMIC DNA]</scope>
    <source>
        <strain evidence="2 3">EAF2021</strain>
    </source>
</reference>
<protein>
    <submittedName>
        <fullName evidence="2">Uncharacterized protein</fullName>
    </submittedName>
</protein>
<evidence type="ECO:0000313" key="3">
    <source>
        <dbReference type="Proteomes" id="UP001470230"/>
    </source>
</evidence>
<dbReference type="Proteomes" id="UP001470230">
    <property type="component" value="Unassembled WGS sequence"/>
</dbReference>
<keyword evidence="3" id="KW-1185">Reference proteome</keyword>
<proteinExistence type="predicted"/>
<feature type="region of interest" description="Disordered" evidence="1">
    <location>
        <begin position="163"/>
        <end position="187"/>
    </location>
</feature>
<sequence>MDACNIEPLLRIESRQRSDVSLIEKNLYENSLCFSFSGKKVSSAVKFDNEPHLITSKQYPDFSSCEFPNYQESSSCSLTSKAFNSTTFQCQSGTPKCSIDQNTTNLRNNTEIFNFPHIINNEDTQNCSSNNDNYNEVFSYNNTSNSSSCIKNDNIFKNNADEEDEFESVINPRSKQAPPERDTSSLSSPCPIYIQQFSLSSQSTNYDSFPHILSDSEMTTMMIPTFPLDLINACNYLSQDTEDSFASVIYNTPSQLQPVLTPAHSTLPQFYCDYNSISTNNYNYGFNSCCVTEIEKQDNIQVQSSSFSPVISNDQDKNYFHQFIQCENSYDNQMQTQNKSPFTNTTIPKHRQRISSNEYKRYRSPAILIVQSSTTSNSSGTDPQSSSTKSSGSALSPSSERRARTRKVSSSPSIGKPSRNNFSNSTDIDIDDKKPVINFQKPTISSSNNYEKINSQENKKCESIAKSKIRGRR</sequence>
<feature type="region of interest" description="Disordered" evidence="1">
    <location>
        <begin position="334"/>
        <end position="473"/>
    </location>
</feature>
<feature type="compositionally biased region" description="Polar residues" evidence="1">
    <location>
        <begin position="408"/>
        <end position="427"/>
    </location>
</feature>
<accession>A0ABR2KJF5</accession>
<name>A0ABR2KJF5_9EUKA</name>